<evidence type="ECO:0000256" key="16">
    <source>
        <dbReference type="ARBA" id="ARBA00047632"/>
    </source>
</evidence>
<evidence type="ECO:0000259" key="20">
    <source>
        <dbReference type="Pfam" id="PF08245"/>
    </source>
</evidence>
<feature type="domain" description="Mur ligase central" evidence="20">
    <location>
        <begin position="113"/>
        <end position="286"/>
    </location>
</feature>
<evidence type="ECO:0000256" key="3">
    <source>
        <dbReference type="ARBA" id="ARBA00004752"/>
    </source>
</evidence>
<feature type="binding site" evidence="17">
    <location>
        <begin position="115"/>
        <end position="121"/>
    </location>
    <ligand>
        <name>ATP</name>
        <dbReference type="ChEBI" id="CHEBI:30616"/>
    </ligand>
</feature>
<evidence type="ECO:0000256" key="8">
    <source>
        <dbReference type="ARBA" id="ARBA00022598"/>
    </source>
</evidence>
<comment type="subcellular location">
    <subcellularLocation>
        <location evidence="2 17 18">Cytoplasm</location>
    </subcellularLocation>
</comment>
<dbReference type="GO" id="GO:0009252">
    <property type="term" value="P:peptidoglycan biosynthetic process"/>
    <property type="evidence" value="ECO:0007669"/>
    <property type="project" value="UniProtKB-UniRule"/>
</dbReference>
<comment type="caution">
    <text evidence="21">The sequence shown here is derived from an EMBL/GenBank/DDBJ whole genome shotgun (WGS) entry which is preliminary data.</text>
</comment>
<gene>
    <name evidence="17 21" type="primary">murD</name>
    <name evidence="21" type="ORF">ESZ91_09065</name>
</gene>
<dbReference type="Gene3D" id="3.40.1190.10">
    <property type="entry name" value="Mur-like, catalytic domain"/>
    <property type="match status" value="1"/>
</dbReference>
<dbReference type="InterPro" id="IPR005762">
    <property type="entry name" value="MurD"/>
</dbReference>
<dbReference type="InterPro" id="IPR036565">
    <property type="entry name" value="Mur-like_cat_sf"/>
</dbReference>
<dbReference type="Gene3D" id="3.40.50.720">
    <property type="entry name" value="NAD(P)-binding Rossmann-like Domain"/>
    <property type="match status" value="1"/>
</dbReference>
<dbReference type="Pfam" id="PF21799">
    <property type="entry name" value="MurD-like_N"/>
    <property type="match status" value="1"/>
</dbReference>
<evidence type="ECO:0000313" key="21">
    <source>
        <dbReference type="EMBL" id="RXZ58198.1"/>
    </source>
</evidence>
<dbReference type="GO" id="GO:0008764">
    <property type="term" value="F:UDP-N-acetylmuramoylalanine-D-glutamate ligase activity"/>
    <property type="evidence" value="ECO:0007669"/>
    <property type="project" value="UniProtKB-UniRule"/>
</dbReference>
<proteinExistence type="inferred from homology"/>
<dbReference type="RefSeq" id="WP_129226464.1">
    <property type="nucleotide sequence ID" value="NZ_SDOZ01000003.1"/>
</dbReference>
<name>A0A4Q2K5J3_9FIRM</name>
<dbReference type="InterPro" id="IPR036615">
    <property type="entry name" value="Mur_ligase_C_dom_sf"/>
</dbReference>
<dbReference type="EMBL" id="SDOZ01000003">
    <property type="protein sequence ID" value="RXZ58198.1"/>
    <property type="molecule type" value="Genomic_DNA"/>
</dbReference>
<evidence type="ECO:0000256" key="18">
    <source>
        <dbReference type="RuleBase" id="RU003664"/>
    </source>
</evidence>
<dbReference type="InterPro" id="IPR013221">
    <property type="entry name" value="Mur_ligase_cen"/>
</dbReference>
<evidence type="ECO:0000256" key="5">
    <source>
        <dbReference type="ARBA" id="ARBA00012212"/>
    </source>
</evidence>
<evidence type="ECO:0000256" key="13">
    <source>
        <dbReference type="ARBA" id="ARBA00023316"/>
    </source>
</evidence>
<sequence length="467" mass="51014">MYFKTQKFLVAGISRSGVSAAEFLLARGASVFLYDDVTGGAVEKSERALEQKGARILGPEDLSAAVRDADVLVLSPGIPIDHELAIAFKKAGKRIIGESELGCLFLRAPMIAVTGTNGKTTTVTMISEILKAAGEKAIACGNIGLPLCSVVEELGYDGLAVAEISSFQLETLSSVQPHVAVVTNISEDHLNRHYNMENYIFLKRKLLRNMRESEFAVLNFDDATVRGFADSAKCKVKYFSCNERVDGAYLFEGGLYFEGEKVMEASELSLRGRHNLQNALAAVCAARIAGVESRIIRETLASLKGIRHRIEFVREVNGVTYVNDSKGTNVDASVVAIDSMQSDTVLLLGGKDKGYDYDKLFAKIRDSRVVHAVLYGENRFKLLNGAVKNNYSQITLCADFEIAVKIASMTAKRGQCVLLSPASSSFDRFSNYEERGEKFEEIVKSLESENVDNQICNASAKTCGIEE</sequence>
<evidence type="ECO:0000256" key="11">
    <source>
        <dbReference type="ARBA" id="ARBA00022960"/>
    </source>
</evidence>
<comment type="catalytic activity">
    <reaction evidence="16 17 18">
        <text>UDP-N-acetyl-alpha-D-muramoyl-L-alanine + D-glutamate + ATP = UDP-N-acetyl-alpha-D-muramoyl-L-alanyl-D-glutamate + ADP + phosphate + H(+)</text>
        <dbReference type="Rhea" id="RHEA:16429"/>
        <dbReference type="ChEBI" id="CHEBI:15378"/>
        <dbReference type="ChEBI" id="CHEBI:29986"/>
        <dbReference type="ChEBI" id="CHEBI:30616"/>
        <dbReference type="ChEBI" id="CHEBI:43474"/>
        <dbReference type="ChEBI" id="CHEBI:83898"/>
        <dbReference type="ChEBI" id="CHEBI:83900"/>
        <dbReference type="ChEBI" id="CHEBI:456216"/>
        <dbReference type="EC" id="6.3.2.9"/>
    </reaction>
</comment>
<keyword evidence="10 17" id="KW-0067">ATP-binding</keyword>
<keyword evidence="7 17" id="KW-0963">Cytoplasm</keyword>
<comment type="pathway">
    <text evidence="3 17 18">Cell wall biogenesis; peptidoglycan biosynthesis.</text>
</comment>
<evidence type="ECO:0000313" key="22">
    <source>
        <dbReference type="Proteomes" id="UP000291269"/>
    </source>
</evidence>
<dbReference type="GO" id="GO:0005524">
    <property type="term" value="F:ATP binding"/>
    <property type="evidence" value="ECO:0007669"/>
    <property type="project" value="UniProtKB-UniRule"/>
</dbReference>
<keyword evidence="17 18" id="KW-0132">Cell division</keyword>
<dbReference type="SUPFAM" id="SSF51984">
    <property type="entry name" value="MurCD N-terminal domain"/>
    <property type="match status" value="1"/>
</dbReference>
<evidence type="ECO:0000256" key="15">
    <source>
        <dbReference type="ARBA" id="ARBA00032324"/>
    </source>
</evidence>
<evidence type="ECO:0000256" key="2">
    <source>
        <dbReference type="ARBA" id="ARBA00004496"/>
    </source>
</evidence>
<dbReference type="PANTHER" id="PTHR43692:SF1">
    <property type="entry name" value="UDP-N-ACETYLMURAMOYLALANINE--D-GLUTAMATE LIGASE"/>
    <property type="match status" value="1"/>
</dbReference>
<keyword evidence="11 17" id="KW-0133">Cell shape</keyword>
<dbReference type="EC" id="6.3.2.9" evidence="5 17"/>
<dbReference type="Gene3D" id="3.90.190.20">
    <property type="entry name" value="Mur ligase, C-terminal domain"/>
    <property type="match status" value="1"/>
</dbReference>
<keyword evidence="22" id="KW-1185">Reference proteome</keyword>
<dbReference type="NCBIfam" id="TIGR01087">
    <property type="entry name" value="murD"/>
    <property type="match status" value="1"/>
</dbReference>
<evidence type="ECO:0000256" key="4">
    <source>
        <dbReference type="ARBA" id="ARBA00010416"/>
    </source>
</evidence>
<evidence type="ECO:0000256" key="14">
    <source>
        <dbReference type="ARBA" id="ARBA00030398"/>
    </source>
</evidence>
<evidence type="ECO:0000256" key="17">
    <source>
        <dbReference type="HAMAP-Rule" id="MF_00639"/>
    </source>
</evidence>
<evidence type="ECO:0000256" key="7">
    <source>
        <dbReference type="ARBA" id="ARBA00022490"/>
    </source>
</evidence>
<dbReference type="AlphaFoldDB" id="A0A4Q2K5J3"/>
<dbReference type="InterPro" id="IPR004101">
    <property type="entry name" value="Mur_ligase_C"/>
</dbReference>
<evidence type="ECO:0000256" key="1">
    <source>
        <dbReference type="ARBA" id="ARBA00002734"/>
    </source>
</evidence>
<dbReference type="HAMAP" id="MF_00639">
    <property type="entry name" value="MurD"/>
    <property type="match status" value="1"/>
</dbReference>
<keyword evidence="8 17" id="KW-0436">Ligase</keyword>
<dbReference type="GO" id="GO:0051301">
    <property type="term" value="P:cell division"/>
    <property type="evidence" value="ECO:0007669"/>
    <property type="project" value="UniProtKB-KW"/>
</dbReference>
<comment type="similarity">
    <text evidence="4 17">Belongs to the MurCDEF family.</text>
</comment>
<evidence type="ECO:0000259" key="19">
    <source>
        <dbReference type="Pfam" id="PF02875"/>
    </source>
</evidence>
<dbReference type="Pfam" id="PF08245">
    <property type="entry name" value="Mur_ligase_M"/>
    <property type="match status" value="1"/>
</dbReference>
<dbReference type="UniPathway" id="UPA00219"/>
<dbReference type="PANTHER" id="PTHR43692">
    <property type="entry name" value="UDP-N-ACETYLMURAMOYLALANINE--D-GLUTAMATE LIGASE"/>
    <property type="match status" value="1"/>
</dbReference>
<protein>
    <recommendedName>
        <fullName evidence="6 17">UDP-N-acetylmuramoylalanine--D-glutamate ligase</fullName>
        <ecNumber evidence="5 17">6.3.2.9</ecNumber>
    </recommendedName>
    <alternativeName>
        <fullName evidence="15 17">D-glutamic acid-adding enzyme</fullName>
    </alternativeName>
    <alternativeName>
        <fullName evidence="14 17">UDP-N-acetylmuramoyl-L-alanyl-D-glutamate synthetase</fullName>
    </alternativeName>
</protein>
<dbReference type="OrthoDB" id="9809796at2"/>
<organism evidence="21 22">
    <name type="scientific">Candidatus Borkfalkia ceftriaxoniphila</name>
    <dbReference type="NCBI Taxonomy" id="2508949"/>
    <lineage>
        <taxon>Bacteria</taxon>
        <taxon>Bacillati</taxon>
        <taxon>Bacillota</taxon>
        <taxon>Clostridia</taxon>
        <taxon>Christensenellales</taxon>
        <taxon>Christensenellaceae</taxon>
        <taxon>Candidatus Borkfalkia</taxon>
    </lineage>
</organism>
<dbReference type="SUPFAM" id="SSF53623">
    <property type="entry name" value="MurD-like peptide ligases, catalytic domain"/>
    <property type="match status" value="1"/>
</dbReference>
<accession>A0A4Q2K5J3</accession>
<keyword evidence="12 17" id="KW-0573">Peptidoglycan synthesis</keyword>
<keyword evidence="13 17" id="KW-0961">Cell wall biogenesis/degradation</keyword>
<comment type="function">
    <text evidence="1 17 18">Cell wall formation. Catalyzes the addition of glutamate to the nucleotide precursor UDP-N-acetylmuramoyl-L-alanine (UMA).</text>
</comment>
<dbReference type="GO" id="GO:0008360">
    <property type="term" value="P:regulation of cell shape"/>
    <property type="evidence" value="ECO:0007669"/>
    <property type="project" value="UniProtKB-KW"/>
</dbReference>
<evidence type="ECO:0000256" key="10">
    <source>
        <dbReference type="ARBA" id="ARBA00022840"/>
    </source>
</evidence>
<reference evidence="21 22" key="1">
    <citation type="journal article" date="2019" name="Gut">
        <title>Antibiotics-induced monodominance of a novel gut bacterial order.</title>
        <authorList>
            <person name="Hildebrand F."/>
            <person name="Moitinho-Silva L."/>
            <person name="Blasche S."/>
            <person name="Jahn M.T."/>
            <person name="Gossmann T.I."/>
            <person name="Heuerta-Cepas J."/>
            <person name="Hercog R."/>
            <person name="Luetge M."/>
            <person name="Bahram M."/>
            <person name="Pryszlak A."/>
            <person name="Alves R.J."/>
            <person name="Waszak S.M."/>
            <person name="Zhu A."/>
            <person name="Ye L."/>
            <person name="Costea P.I."/>
            <person name="Aalvink S."/>
            <person name="Belzer C."/>
            <person name="Forslund S.K."/>
            <person name="Sunagawa S."/>
            <person name="Hentschel U."/>
            <person name="Merten C."/>
            <person name="Patil K.R."/>
            <person name="Benes V."/>
            <person name="Bork P."/>
        </authorList>
    </citation>
    <scope>NUCLEOTIDE SEQUENCE [LARGE SCALE GENOMIC DNA]</scope>
    <source>
        <strain evidence="21 22">HDS1380</strain>
    </source>
</reference>
<feature type="domain" description="Mur ligase C-terminal" evidence="19">
    <location>
        <begin position="308"/>
        <end position="422"/>
    </location>
</feature>
<evidence type="ECO:0000256" key="12">
    <source>
        <dbReference type="ARBA" id="ARBA00022984"/>
    </source>
</evidence>
<dbReference type="Pfam" id="PF02875">
    <property type="entry name" value="Mur_ligase_C"/>
    <property type="match status" value="1"/>
</dbReference>
<evidence type="ECO:0000256" key="9">
    <source>
        <dbReference type="ARBA" id="ARBA00022741"/>
    </source>
</evidence>
<dbReference type="SUPFAM" id="SSF53244">
    <property type="entry name" value="MurD-like peptide ligases, peptide-binding domain"/>
    <property type="match status" value="1"/>
</dbReference>
<dbReference type="GO" id="GO:0071555">
    <property type="term" value="P:cell wall organization"/>
    <property type="evidence" value="ECO:0007669"/>
    <property type="project" value="UniProtKB-KW"/>
</dbReference>
<dbReference type="Proteomes" id="UP000291269">
    <property type="component" value="Unassembled WGS sequence"/>
</dbReference>
<keyword evidence="17 18" id="KW-0131">Cell cycle</keyword>
<evidence type="ECO:0000256" key="6">
    <source>
        <dbReference type="ARBA" id="ARBA00015655"/>
    </source>
</evidence>
<dbReference type="GO" id="GO:0005737">
    <property type="term" value="C:cytoplasm"/>
    <property type="evidence" value="ECO:0007669"/>
    <property type="project" value="UniProtKB-SubCell"/>
</dbReference>
<keyword evidence="9 17" id="KW-0547">Nucleotide-binding</keyword>